<evidence type="ECO:0000313" key="3">
    <source>
        <dbReference type="Proteomes" id="UP001159405"/>
    </source>
</evidence>
<feature type="region of interest" description="Disordered" evidence="1">
    <location>
        <begin position="171"/>
        <end position="280"/>
    </location>
</feature>
<feature type="region of interest" description="Disordered" evidence="1">
    <location>
        <begin position="1"/>
        <end position="39"/>
    </location>
</feature>
<feature type="non-terminal residue" evidence="2">
    <location>
        <position position="1"/>
    </location>
</feature>
<accession>A0ABN8PG56</accession>
<organism evidence="2 3">
    <name type="scientific">Porites lobata</name>
    <dbReference type="NCBI Taxonomy" id="104759"/>
    <lineage>
        <taxon>Eukaryota</taxon>
        <taxon>Metazoa</taxon>
        <taxon>Cnidaria</taxon>
        <taxon>Anthozoa</taxon>
        <taxon>Hexacorallia</taxon>
        <taxon>Scleractinia</taxon>
        <taxon>Fungiina</taxon>
        <taxon>Poritidae</taxon>
        <taxon>Porites</taxon>
    </lineage>
</organism>
<gene>
    <name evidence="2" type="ORF">PLOB_00043262</name>
</gene>
<dbReference type="Proteomes" id="UP001159405">
    <property type="component" value="Unassembled WGS sequence"/>
</dbReference>
<feature type="compositionally biased region" description="Polar residues" evidence="1">
    <location>
        <begin position="224"/>
        <end position="252"/>
    </location>
</feature>
<proteinExistence type="predicted"/>
<sequence>FINNNRRPVQRTSARGSEQFNSELQSSHQATMESEEQINTAGNLDSELTKLDEFRFEGNNNQITPSLSEFELRKIKDELGMLDSGGEFDHLSQPLPSICVDGNTEQGTPFDFPLTEEERALLEQCTIGSPRRFSDSPSVCSTSLEQLADSLIKDFEDMDSEEEMCFAPKGAESVEEGNASVDHGYSQGPFGMKTSPVQKENLEFGQVKESQDFEVSKPSEDNKGNMNEPKQGSPKSSENSISHQINRNMDTCSSSASTSSQNGHFSEGTSRSPSIDSDSLPASIDSGLPVKDVHIPQHNYFVVVAIDFGTTFSGYAFAFTREPESVHMMRRWEGGDPGVTNQKTPTTLLLKPDGSFHSFGFGARDFYHDLEPDDAKKWMYFEKFKMSLHSNKDLHRDVEIKAVNGKSVKAVKVFAHALKFFKDHVLEELSDQSATRILEEDIQWVLTVPAIWKAPAKQFMRTAAYEAGLTTKDSPDRLLIALEPEAASIYCRKLRLRDCAWAEETKRRSTVSSQMDALVGDEFQGNTRYLVVDCGGGTVDLTVHELDAQTGTLQELHRGTGGACGATGVDEQFELLLKKIFGKDFIEQFKNKRPAGWVDLMIAFEAKKRTASPNKTNPLNISIPYSFIDYHRKHKSSSIDSVVKKFGNPNVKWSSQGMLRIAPETMKELFDPVLTEIVQHINNLISKENVQGLNFLFLVGGFAESPLLQTTIREAFDSKMRVIIPQEVGLTILRGAVLFGLDPTVVQVRRAAMTYGVGVLNRFVNGKHPRNKLVKKSGVEWCTDVFDKFVTSDQPVKLGEIVTRRYAPARSGKTSTTITIYSTQRENVTFVTDQGVKKCGQLLLEMPVVDDYDFNKPRELKACMIFGGTEIKVTAVDILSGKEAKASINFLSV</sequence>
<keyword evidence="3" id="KW-1185">Reference proteome</keyword>
<feature type="compositionally biased region" description="Polar residues" evidence="1">
    <location>
        <begin position="261"/>
        <end position="277"/>
    </location>
</feature>
<protein>
    <recommendedName>
        <fullName evidence="4">Heat shock 70 kDa protein 12A</fullName>
    </recommendedName>
</protein>
<dbReference type="SUPFAM" id="SSF53067">
    <property type="entry name" value="Actin-like ATPase domain"/>
    <property type="match status" value="2"/>
</dbReference>
<dbReference type="PANTHER" id="PTHR14187">
    <property type="entry name" value="ALPHA KINASE/ELONGATION FACTOR 2 KINASE"/>
    <property type="match status" value="1"/>
</dbReference>
<name>A0ABN8PG56_9CNID</name>
<dbReference type="PANTHER" id="PTHR14187:SF46">
    <property type="entry name" value="HEAT SHOCK 70 KDA PROTEIN 12A"/>
    <property type="match status" value="1"/>
</dbReference>
<reference evidence="2 3" key="1">
    <citation type="submission" date="2022-05" db="EMBL/GenBank/DDBJ databases">
        <authorList>
            <consortium name="Genoscope - CEA"/>
            <person name="William W."/>
        </authorList>
    </citation>
    <scope>NUCLEOTIDE SEQUENCE [LARGE SCALE GENOMIC DNA]</scope>
</reference>
<dbReference type="InterPro" id="IPR043129">
    <property type="entry name" value="ATPase_NBD"/>
</dbReference>
<evidence type="ECO:0000313" key="2">
    <source>
        <dbReference type="EMBL" id="CAH3143180.1"/>
    </source>
</evidence>
<evidence type="ECO:0000256" key="1">
    <source>
        <dbReference type="SAM" id="MobiDB-lite"/>
    </source>
</evidence>
<feature type="compositionally biased region" description="Basic and acidic residues" evidence="1">
    <location>
        <begin position="209"/>
        <end position="223"/>
    </location>
</feature>
<dbReference type="EMBL" id="CALNXK010000070">
    <property type="protein sequence ID" value="CAH3143180.1"/>
    <property type="molecule type" value="Genomic_DNA"/>
</dbReference>
<evidence type="ECO:0008006" key="4">
    <source>
        <dbReference type="Google" id="ProtNLM"/>
    </source>
</evidence>
<comment type="caution">
    <text evidence="2">The sequence shown here is derived from an EMBL/GenBank/DDBJ whole genome shotgun (WGS) entry which is preliminary data.</text>
</comment>
<dbReference type="Gene3D" id="3.30.420.40">
    <property type="match status" value="1"/>
</dbReference>